<dbReference type="GeneID" id="101715407"/>
<proteinExistence type="predicted"/>
<feature type="transmembrane region" description="Helical" evidence="10">
    <location>
        <begin position="64"/>
        <end position="85"/>
    </location>
</feature>
<dbReference type="CTD" id="3792"/>
<dbReference type="CDD" id="cd08662">
    <property type="entry name" value="M13"/>
    <property type="match status" value="1"/>
</dbReference>
<evidence type="ECO:0000256" key="8">
    <source>
        <dbReference type="ARBA" id="ARBA00023049"/>
    </source>
</evidence>
<evidence type="ECO:0000256" key="7">
    <source>
        <dbReference type="ARBA" id="ARBA00022968"/>
    </source>
</evidence>
<dbReference type="InterPro" id="IPR024079">
    <property type="entry name" value="MetalloPept_cat_dom_sf"/>
</dbReference>
<organism evidence="13 14">
    <name type="scientific">Heterocephalus glaber</name>
    <name type="common">Naked mole rat</name>
    <dbReference type="NCBI Taxonomy" id="10181"/>
    <lineage>
        <taxon>Eukaryota</taxon>
        <taxon>Metazoa</taxon>
        <taxon>Chordata</taxon>
        <taxon>Craniata</taxon>
        <taxon>Vertebrata</taxon>
        <taxon>Euteleostomi</taxon>
        <taxon>Mammalia</taxon>
        <taxon>Eutheria</taxon>
        <taxon>Euarchontoglires</taxon>
        <taxon>Glires</taxon>
        <taxon>Rodentia</taxon>
        <taxon>Hystricomorpha</taxon>
        <taxon>Bathyergidae</taxon>
        <taxon>Heterocephalus</taxon>
    </lineage>
</organism>
<keyword evidence="6" id="KW-0862">Zinc</keyword>
<dbReference type="PRINTS" id="PR00786">
    <property type="entry name" value="NEPRILYSIN"/>
</dbReference>
<dbReference type="PROSITE" id="PS51885">
    <property type="entry name" value="NEPRILYSIN"/>
    <property type="match status" value="1"/>
</dbReference>
<dbReference type="Gene3D" id="1.10.1380.10">
    <property type="entry name" value="Neutral endopeptidase , domain2"/>
    <property type="match status" value="1"/>
</dbReference>
<evidence type="ECO:0000259" key="11">
    <source>
        <dbReference type="Pfam" id="PF01431"/>
    </source>
</evidence>
<dbReference type="Gene3D" id="3.40.390.10">
    <property type="entry name" value="Collagenase (Catalytic Domain)"/>
    <property type="match status" value="1"/>
</dbReference>
<comment type="cofactor">
    <cofactor evidence="1">
        <name>Zn(2+)</name>
        <dbReference type="ChEBI" id="CHEBI:29105"/>
    </cofactor>
</comment>
<feature type="region of interest" description="Disordered" evidence="9">
    <location>
        <begin position="19"/>
        <end position="51"/>
    </location>
</feature>
<dbReference type="InterPro" id="IPR000718">
    <property type="entry name" value="Peptidase_M13"/>
</dbReference>
<evidence type="ECO:0000256" key="9">
    <source>
        <dbReference type="SAM" id="MobiDB-lite"/>
    </source>
</evidence>
<feature type="domain" description="Peptidase M13 C-terminal" evidence="11">
    <location>
        <begin position="557"/>
        <end position="748"/>
    </location>
</feature>
<evidence type="ECO:0000256" key="5">
    <source>
        <dbReference type="ARBA" id="ARBA00022801"/>
    </source>
</evidence>
<keyword evidence="10" id="KW-1133">Transmembrane helix</keyword>
<evidence type="ECO:0000256" key="1">
    <source>
        <dbReference type="ARBA" id="ARBA00001947"/>
    </source>
</evidence>
<dbReference type="GO" id="GO:0005886">
    <property type="term" value="C:plasma membrane"/>
    <property type="evidence" value="ECO:0007669"/>
    <property type="project" value="TreeGrafter"/>
</dbReference>
<keyword evidence="7" id="KW-0735">Signal-anchor</keyword>
<dbReference type="PANTHER" id="PTHR11733:SF128">
    <property type="entry name" value="KELL BLOOD GROUP GLYCOPROTEIN"/>
    <property type="match status" value="1"/>
</dbReference>
<dbReference type="GO" id="GO:0046872">
    <property type="term" value="F:metal ion binding"/>
    <property type="evidence" value="ECO:0007669"/>
    <property type="project" value="UniProtKB-KW"/>
</dbReference>
<dbReference type="InterPro" id="IPR008753">
    <property type="entry name" value="Peptidase_M13_N"/>
</dbReference>
<dbReference type="GO" id="GO:0016485">
    <property type="term" value="P:protein processing"/>
    <property type="evidence" value="ECO:0007669"/>
    <property type="project" value="TreeGrafter"/>
</dbReference>
<sequence>MHPFLNQLPSSSFLHALQDGGDKSRQGPRGPIQARGMAPSSRQESSPEEGLPTKWSRRWAMAGWALLTLLLLGLLLGSSVLWFYVFGNCGPPPCETPVCLHLLDYYLASGNSSVAPCNNFFNFACGEPGKTINSFHALEDENKRLLRRVLEAPGSWHPGSGEEKAFQFYGSCMDTDAIEAAGTGPLKQVIEELGGWNISGKWTFSDFNQTLALLMSQYGHFPFFRAYLRTHPSPPHAPVIQIDQPEFEVPLKQEQEQKIYAQIIREYLAYLQQLGTLLGGDPEKVQQHAFLSISITSRLFKYLRLLEQRQSQDKLFHVLTIEQLQEMAPAIDWLSCLQETFKPMSLSPSQALVIHDLDYLRNMSQLVQEEMLKHRDVLQSHMILGLVETLTPALDSKFREARRELSQKLQELTEQPLMPAHPRWKKCVEDTGAFFEPTLAALYVKEAFGPGTQRAAMKLFTEIKDALIARLKKLSWISEKSQKEAQDRVTQLQVKIGAPDWVLKPELARQEYQDIQFGPSFLQSVLSCVKSLRARNVQSFLQPSSHHRWQVSPWGVNAYYSISDHVVVFPAGLLQPPFFHAGYPRAVNFGATGSIMARELLHIFYQLLLPGGCPACDTHALQEALLCLEHHYDALLLPSRSSLNGSQTFLENAADVGGLAIALQAYSKRLLEYRGETTLPNQDLSPHRLFFRSYAQVMCREPNPQDIQDIHRPPSLRVNGPLSSIPAFARYFGCPHDALMNPSRRCQLW</sequence>
<dbReference type="SUPFAM" id="SSF55486">
    <property type="entry name" value="Metalloproteases ('zincins'), catalytic domain"/>
    <property type="match status" value="1"/>
</dbReference>
<accession>A0AAX6PVN6</accession>
<reference evidence="14" key="1">
    <citation type="submission" date="2025-08" db="UniProtKB">
        <authorList>
            <consortium name="RefSeq"/>
        </authorList>
    </citation>
    <scope>IDENTIFICATION</scope>
</reference>
<comment type="subcellular location">
    <subcellularLocation>
        <location evidence="2">Membrane</location>
        <topology evidence="2">Single-pass type II membrane protein</topology>
    </subcellularLocation>
</comment>
<keyword evidence="13" id="KW-1185">Reference proteome</keyword>
<keyword evidence="8" id="KW-0482">Metalloprotease</keyword>
<dbReference type="InterPro" id="IPR018497">
    <property type="entry name" value="Peptidase_M13_C"/>
</dbReference>
<evidence type="ECO:0000256" key="10">
    <source>
        <dbReference type="SAM" id="Phobius"/>
    </source>
</evidence>
<dbReference type="AlphaFoldDB" id="A0AAX6PVN6"/>
<keyword evidence="10" id="KW-0812">Transmembrane</keyword>
<evidence type="ECO:0000256" key="2">
    <source>
        <dbReference type="ARBA" id="ARBA00004606"/>
    </source>
</evidence>
<dbReference type="Proteomes" id="UP000694906">
    <property type="component" value="Unplaced"/>
</dbReference>
<keyword evidence="3" id="KW-0645">Protease</keyword>
<protein>
    <submittedName>
        <fullName evidence="14">Kell blood group glycoprotein isoform X1</fullName>
    </submittedName>
</protein>
<evidence type="ECO:0000313" key="14">
    <source>
        <dbReference type="RefSeq" id="XP_004860565.1"/>
    </source>
</evidence>
<evidence type="ECO:0000256" key="6">
    <source>
        <dbReference type="ARBA" id="ARBA00022833"/>
    </source>
</evidence>
<dbReference type="Pfam" id="PF01431">
    <property type="entry name" value="Peptidase_M13"/>
    <property type="match status" value="1"/>
</dbReference>
<keyword evidence="10" id="KW-0472">Membrane</keyword>
<dbReference type="InterPro" id="IPR042089">
    <property type="entry name" value="Peptidase_M13_dom_2"/>
</dbReference>
<gene>
    <name evidence="14" type="primary">Kel</name>
</gene>
<dbReference type="PANTHER" id="PTHR11733">
    <property type="entry name" value="ZINC METALLOPROTEASE FAMILY M13 NEPRILYSIN-RELATED"/>
    <property type="match status" value="1"/>
</dbReference>
<dbReference type="RefSeq" id="XP_004860565.1">
    <property type="nucleotide sequence ID" value="XM_004860508.3"/>
</dbReference>
<dbReference type="GO" id="GO:0004222">
    <property type="term" value="F:metalloendopeptidase activity"/>
    <property type="evidence" value="ECO:0007669"/>
    <property type="project" value="InterPro"/>
</dbReference>
<keyword evidence="4" id="KW-0479">Metal-binding</keyword>
<dbReference type="Pfam" id="PF05649">
    <property type="entry name" value="Peptidase_M13_N"/>
    <property type="match status" value="1"/>
</dbReference>
<evidence type="ECO:0000313" key="13">
    <source>
        <dbReference type="Proteomes" id="UP000694906"/>
    </source>
</evidence>
<evidence type="ECO:0000259" key="12">
    <source>
        <dbReference type="Pfam" id="PF05649"/>
    </source>
</evidence>
<feature type="domain" description="Peptidase M13 N-terminal" evidence="12">
    <location>
        <begin position="116"/>
        <end position="499"/>
    </location>
</feature>
<keyword evidence="5" id="KW-0378">Hydrolase</keyword>
<evidence type="ECO:0000256" key="3">
    <source>
        <dbReference type="ARBA" id="ARBA00022670"/>
    </source>
</evidence>
<name>A0AAX6PVN6_HETGA</name>
<evidence type="ECO:0000256" key="4">
    <source>
        <dbReference type="ARBA" id="ARBA00022723"/>
    </source>
</evidence>